<reference evidence="17 18" key="2">
    <citation type="journal article" date="2010" name="Stand. Genomic Sci.">
        <title>Complete genome sequence of Sebaldella termitidis type strain (NCTC 11300).</title>
        <authorList>
            <person name="Harmon-Smith M."/>
            <person name="Celia L."/>
            <person name="Chertkov O."/>
            <person name="Lapidus A."/>
            <person name="Copeland A."/>
            <person name="Glavina Del Rio T."/>
            <person name="Nolan M."/>
            <person name="Lucas S."/>
            <person name="Tice H."/>
            <person name="Cheng J.F."/>
            <person name="Han C."/>
            <person name="Detter J.C."/>
            <person name="Bruce D."/>
            <person name="Goodwin L."/>
            <person name="Pitluck S."/>
            <person name="Pati A."/>
            <person name="Liolios K."/>
            <person name="Ivanova N."/>
            <person name="Mavromatis K."/>
            <person name="Mikhailova N."/>
            <person name="Chen A."/>
            <person name="Palaniappan K."/>
            <person name="Land M."/>
            <person name="Hauser L."/>
            <person name="Chang Y.J."/>
            <person name="Jeffries C.D."/>
            <person name="Brettin T."/>
            <person name="Goker M."/>
            <person name="Beck B."/>
            <person name="Bristow J."/>
            <person name="Eisen J.A."/>
            <person name="Markowitz V."/>
            <person name="Hugenholtz P."/>
            <person name="Kyrpides N.C."/>
            <person name="Klenk H.P."/>
            <person name="Chen F."/>
        </authorList>
    </citation>
    <scope>NUCLEOTIDE SEQUENCE [LARGE SCALE GENOMIC DNA]</scope>
    <source>
        <strain evidence="18">ATCC 33386 / NCTC 11300</strain>
    </source>
</reference>
<dbReference type="InterPro" id="IPR036097">
    <property type="entry name" value="HisK_dim/P_sf"/>
</dbReference>
<dbReference type="InterPro" id="IPR003661">
    <property type="entry name" value="HisK_dim/P_dom"/>
</dbReference>
<keyword evidence="11 14" id="KW-1133">Transmembrane helix</keyword>
<dbReference type="CDD" id="cd00082">
    <property type="entry name" value="HisKA"/>
    <property type="match status" value="1"/>
</dbReference>
<evidence type="ECO:0000256" key="8">
    <source>
        <dbReference type="ARBA" id="ARBA00022741"/>
    </source>
</evidence>
<dbReference type="Gene3D" id="3.30.565.10">
    <property type="entry name" value="Histidine kinase-like ATPase, C-terminal domain"/>
    <property type="match status" value="1"/>
</dbReference>
<evidence type="ECO:0000256" key="13">
    <source>
        <dbReference type="ARBA" id="ARBA00023136"/>
    </source>
</evidence>
<feature type="domain" description="Histidine kinase" evidence="15">
    <location>
        <begin position="263"/>
        <end position="461"/>
    </location>
</feature>
<keyword evidence="18" id="KW-1185">Reference proteome</keyword>
<organism evidence="17 18">
    <name type="scientific">Sebaldella termitidis (strain ATCC 33386 / NCTC 11300)</name>
    <dbReference type="NCBI Taxonomy" id="526218"/>
    <lineage>
        <taxon>Bacteria</taxon>
        <taxon>Fusobacteriati</taxon>
        <taxon>Fusobacteriota</taxon>
        <taxon>Fusobacteriia</taxon>
        <taxon>Fusobacteriales</taxon>
        <taxon>Leptotrichiaceae</taxon>
        <taxon>Sebaldella</taxon>
    </lineage>
</organism>
<evidence type="ECO:0000256" key="7">
    <source>
        <dbReference type="ARBA" id="ARBA00022692"/>
    </source>
</evidence>
<dbReference type="InterPro" id="IPR005467">
    <property type="entry name" value="His_kinase_dom"/>
</dbReference>
<dbReference type="GO" id="GO:0005524">
    <property type="term" value="F:ATP binding"/>
    <property type="evidence" value="ECO:0007669"/>
    <property type="project" value="UniProtKB-KW"/>
</dbReference>
<dbReference type="Gene3D" id="6.10.340.10">
    <property type="match status" value="1"/>
</dbReference>
<name>D1AFR8_SEBTE</name>
<evidence type="ECO:0000313" key="17">
    <source>
        <dbReference type="EMBL" id="ACZ07953.1"/>
    </source>
</evidence>
<feature type="transmembrane region" description="Helical" evidence="14">
    <location>
        <begin position="12"/>
        <end position="34"/>
    </location>
</feature>
<dbReference type="SMART" id="SM00387">
    <property type="entry name" value="HATPase_c"/>
    <property type="match status" value="1"/>
</dbReference>
<keyword evidence="8" id="KW-0547">Nucleotide-binding</keyword>
<keyword evidence="6" id="KW-0808">Transferase</keyword>
<dbReference type="HOGENOM" id="CLU_000445_89_6_0"/>
<comment type="catalytic activity">
    <reaction evidence="1">
        <text>ATP + protein L-histidine = ADP + protein N-phospho-L-histidine.</text>
        <dbReference type="EC" id="2.7.13.3"/>
    </reaction>
</comment>
<keyword evidence="9 17" id="KW-0418">Kinase</keyword>
<dbReference type="PROSITE" id="PS50885">
    <property type="entry name" value="HAMP"/>
    <property type="match status" value="1"/>
</dbReference>
<protein>
    <recommendedName>
        <fullName evidence="3">histidine kinase</fullName>
        <ecNumber evidence="3">2.7.13.3</ecNumber>
    </recommendedName>
</protein>
<keyword evidence="7 14" id="KW-0812">Transmembrane</keyword>
<reference evidence="18" key="1">
    <citation type="submission" date="2009-09" db="EMBL/GenBank/DDBJ databases">
        <title>The complete chromosome of Sebaldella termitidis ATCC 33386.</title>
        <authorList>
            <consortium name="US DOE Joint Genome Institute (JGI-PGF)"/>
            <person name="Lucas S."/>
            <person name="Copeland A."/>
            <person name="Lapidus A."/>
            <person name="Glavina del Rio T."/>
            <person name="Dalin E."/>
            <person name="Tice H."/>
            <person name="Bruce D."/>
            <person name="Goodwin L."/>
            <person name="Pitluck S."/>
            <person name="Kyrpides N."/>
            <person name="Mavromatis K."/>
            <person name="Ivanova N."/>
            <person name="Mikhailova N."/>
            <person name="Sims D."/>
            <person name="Meincke L."/>
            <person name="Brettin T."/>
            <person name="Detter J.C."/>
            <person name="Han C."/>
            <person name="Larimer F."/>
            <person name="Land M."/>
            <person name="Hauser L."/>
            <person name="Markowitz V."/>
            <person name="Cheng J.F."/>
            <person name="Hugenholtz P."/>
            <person name="Woyke T."/>
            <person name="Wu D."/>
            <person name="Eisen J.A."/>
        </authorList>
    </citation>
    <scope>NUCLEOTIDE SEQUENCE [LARGE SCALE GENOMIC DNA]</scope>
    <source>
        <strain evidence="18">ATCC 33386 / NCTC 11300</strain>
    </source>
</reference>
<dbReference type="Pfam" id="PF00672">
    <property type="entry name" value="HAMP"/>
    <property type="match status" value="1"/>
</dbReference>
<evidence type="ECO:0000256" key="14">
    <source>
        <dbReference type="SAM" id="Phobius"/>
    </source>
</evidence>
<feature type="transmembrane region" description="Helical" evidence="14">
    <location>
        <begin position="181"/>
        <end position="201"/>
    </location>
</feature>
<dbReference type="GO" id="GO:0005886">
    <property type="term" value="C:plasma membrane"/>
    <property type="evidence" value="ECO:0007669"/>
    <property type="project" value="UniProtKB-SubCell"/>
</dbReference>
<dbReference type="SUPFAM" id="SSF55874">
    <property type="entry name" value="ATPase domain of HSP90 chaperone/DNA topoisomerase II/histidine kinase"/>
    <property type="match status" value="1"/>
</dbReference>
<dbReference type="Pfam" id="PF00512">
    <property type="entry name" value="HisKA"/>
    <property type="match status" value="1"/>
</dbReference>
<comment type="subcellular location">
    <subcellularLocation>
        <location evidence="2">Cell membrane</location>
        <topology evidence="2">Multi-pass membrane protein</topology>
    </subcellularLocation>
</comment>
<dbReference type="KEGG" id="str:Sterm_1085"/>
<keyword evidence="5" id="KW-0597">Phosphoprotein</keyword>
<dbReference type="InterPro" id="IPR050398">
    <property type="entry name" value="HssS/ArlS-like"/>
</dbReference>
<evidence type="ECO:0000256" key="10">
    <source>
        <dbReference type="ARBA" id="ARBA00022840"/>
    </source>
</evidence>
<dbReference type="CDD" id="cd06225">
    <property type="entry name" value="HAMP"/>
    <property type="match status" value="1"/>
</dbReference>
<evidence type="ECO:0000256" key="2">
    <source>
        <dbReference type="ARBA" id="ARBA00004651"/>
    </source>
</evidence>
<dbReference type="SMART" id="SM00304">
    <property type="entry name" value="HAMP"/>
    <property type="match status" value="1"/>
</dbReference>
<dbReference type="STRING" id="526218.Sterm_1085"/>
<dbReference type="PANTHER" id="PTHR45528">
    <property type="entry name" value="SENSOR HISTIDINE KINASE CPXA"/>
    <property type="match status" value="1"/>
</dbReference>
<dbReference type="eggNOG" id="COG2205">
    <property type="taxonomic scope" value="Bacteria"/>
</dbReference>
<dbReference type="PROSITE" id="PS50109">
    <property type="entry name" value="HIS_KIN"/>
    <property type="match status" value="1"/>
</dbReference>
<evidence type="ECO:0000256" key="11">
    <source>
        <dbReference type="ARBA" id="ARBA00022989"/>
    </source>
</evidence>
<dbReference type="SMART" id="SM00388">
    <property type="entry name" value="HisKA"/>
    <property type="match status" value="1"/>
</dbReference>
<dbReference type="Pfam" id="PF02518">
    <property type="entry name" value="HATPase_c"/>
    <property type="match status" value="1"/>
</dbReference>
<evidence type="ECO:0000256" key="12">
    <source>
        <dbReference type="ARBA" id="ARBA00023012"/>
    </source>
</evidence>
<gene>
    <name evidence="17" type="ordered locus">Sterm_1085</name>
</gene>
<dbReference type="RefSeq" id="WP_012860549.1">
    <property type="nucleotide sequence ID" value="NC_013517.1"/>
</dbReference>
<feature type="domain" description="HAMP" evidence="16">
    <location>
        <begin position="203"/>
        <end position="255"/>
    </location>
</feature>
<keyword evidence="12" id="KW-0902">Two-component regulatory system</keyword>
<dbReference type="Gene3D" id="1.10.287.130">
    <property type="match status" value="1"/>
</dbReference>
<dbReference type="InterPro" id="IPR036890">
    <property type="entry name" value="HATPase_C_sf"/>
</dbReference>
<sequence>MKVKISFFQKIFIFSIFIILTTVFLNYIFNIFFLDNFYIHRRSKQILKISSEVKRKVAANDTDLADFFENIKDKEGINIDIMKPPSHNTHGGNTAMRGGMRNNNSEPPRFLKGMMQNKDMERMHKEDSRKIKTFYDNISIIEMKRTGLRLLFYEEQLSDQSTLLISSSLTAMKNYKREISLFNILTTIAALLISAVIGSIFSKKITKDLEKLNLAAKKISILDFSEKISISRNDEIGELSDSINTMSGNLESSIENLKSFASNASHELKTPITVINSHAQALVSGIIKGDSLPKYYRNILKESIEMNDLVTNLLTISKLSSPGIKLNQTEVSSLNLIKRSIEKYETLELEKDINWVFPEDDFIILGEEKLLKTAFDNIIQNALKYSKEDGIIYISSDKNKLKIENTMDCALTKDKELLWEPFSRGENATDKSIDGNGLGLSIVKMILKLNGLIPEIEIKNNKFIFIIKKVF</sequence>
<evidence type="ECO:0000259" key="16">
    <source>
        <dbReference type="PROSITE" id="PS50885"/>
    </source>
</evidence>
<evidence type="ECO:0000256" key="5">
    <source>
        <dbReference type="ARBA" id="ARBA00022553"/>
    </source>
</evidence>
<keyword evidence="4" id="KW-1003">Cell membrane</keyword>
<proteinExistence type="predicted"/>
<evidence type="ECO:0000259" key="15">
    <source>
        <dbReference type="PROSITE" id="PS50109"/>
    </source>
</evidence>
<dbReference type="SUPFAM" id="SSF158472">
    <property type="entry name" value="HAMP domain-like"/>
    <property type="match status" value="1"/>
</dbReference>
<evidence type="ECO:0000256" key="4">
    <source>
        <dbReference type="ARBA" id="ARBA00022475"/>
    </source>
</evidence>
<dbReference type="EC" id="2.7.13.3" evidence="3"/>
<keyword evidence="13 14" id="KW-0472">Membrane</keyword>
<dbReference type="Proteomes" id="UP000000845">
    <property type="component" value="Chromosome"/>
</dbReference>
<accession>D1AFR8</accession>
<dbReference type="EMBL" id="CP001739">
    <property type="protein sequence ID" value="ACZ07953.1"/>
    <property type="molecule type" value="Genomic_DNA"/>
</dbReference>
<evidence type="ECO:0000256" key="6">
    <source>
        <dbReference type="ARBA" id="ARBA00022679"/>
    </source>
</evidence>
<dbReference type="InterPro" id="IPR003660">
    <property type="entry name" value="HAMP_dom"/>
</dbReference>
<evidence type="ECO:0000256" key="1">
    <source>
        <dbReference type="ARBA" id="ARBA00000085"/>
    </source>
</evidence>
<evidence type="ECO:0000313" key="18">
    <source>
        <dbReference type="Proteomes" id="UP000000845"/>
    </source>
</evidence>
<dbReference type="PANTHER" id="PTHR45528:SF1">
    <property type="entry name" value="SENSOR HISTIDINE KINASE CPXA"/>
    <property type="match status" value="1"/>
</dbReference>
<dbReference type="InterPro" id="IPR003594">
    <property type="entry name" value="HATPase_dom"/>
</dbReference>
<evidence type="ECO:0000256" key="3">
    <source>
        <dbReference type="ARBA" id="ARBA00012438"/>
    </source>
</evidence>
<evidence type="ECO:0000256" key="9">
    <source>
        <dbReference type="ARBA" id="ARBA00022777"/>
    </source>
</evidence>
<dbReference type="GO" id="GO:0000155">
    <property type="term" value="F:phosphorelay sensor kinase activity"/>
    <property type="evidence" value="ECO:0007669"/>
    <property type="project" value="InterPro"/>
</dbReference>
<dbReference type="AlphaFoldDB" id="D1AFR8"/>
<keyword evidence="10" id="KW-0067">ATP-binding</keyword>
<dbReference type="SUPFAM" id="SSF47384">
    <property type="entry name" value="Homodimeric domain of signal transducing histidine kinase"/>
    <property type="match status" value="1"/>
</dbReference>